<dbReference type="InterPro" id="IPR015797">
    <property type="entry name" value="NUDIX_hydrolase-like_dom_sf"/>
</dbReference>
<dbReference type="InterPro" id="IPR000086">
    <property type="entry name" value="NUDIX_hydrolase_dom"/>
</dbReference>
<dbReference type="EMBL" id="LO017727">
    <property type="protein sequence ID" value="CRH05446.1"/>
    <property type="molecule type" value="Genomic_DNA"/>
</dbReference>
<organism evidence="2">
    <name type="scientific">Magnetococcus massalia (strain MO-1)</name>
    <dbReference type="NCBI Taxonomy" id="451514"/>
    <lineage>
        <taxon>Bacteria</taxon>
        <taxon>Pseudomonadati</taxon>
        <taxon>Pseudomonadota</taxon>
        <taxon>Magnetococcia</taxon>
        <taxon>Magnetococcales</taxon>
        <taxon>Magnetococcaceae</taxon>
        <taxon>Magnetococcus</taxon>
    </lineage>
</organism>
<evidence type="ECO:0000259" key="1">
    <source>
        <dbReference type="PROSITE" id="PS51462"/>
    </source>
</evidence>
<reference evidence="2" key="1">
    <citation type="submission" date="2015-04" db="EMBL/GenBank/DDBJ databases">
        <authorList>
            <person name="Syromyatnikov M.Y."/>
            <person name="Popov V.N."/>
        </authorList>
    </citation>
    <scope>NUCLEOTIDE SEQUENCE</scope>
    <source>
        <strain evidence="2">MO-1</strain>
    </source>
</reference>
<gene>
    <name evidence="2" type="ORF">MAGMO_1253</name>
</gene>
<protein>
    <recommendedName>
        <fullName evidence="1">Nudix hydrolase domain-containing protein</fullName>
    </recommendedName>
</protein>
<feature type="domain" description="Nudix hydrolase" evidence="1">
    <location>
        <begin position="41"/>
        <end position="208"/>
    </location>
</feature>
<dbReference type="PROSITE" id="PS51462">
    <property type="entry name" value="NUDIX"/>
    <property type="match status" value="1"/>
</dbReference>
<dbReference type="SUPFAM" id="SSF55811">
    <property type="entry name" value="Nudix"/>
    <property type="match status" value="1"/>
</dbReference>
<sequence length="223" mass="25439">MGDEERLHATDRQGNYLKTAPRGELLREMRTYARAHGESPFAVPVVHVLLLTSDGQIRLVQRGDKSENPFLWDKACGGHVVCPESGLPKARFIENACKELDEEIGVEVCRVADDAWHYLELLKDSRIDLTETALVRMIDVNPWQGSFCRAREGTPWLKRHNLVVFAGLYDGPLQFNDGEAINSRDVDPKWLLGDLQENPWNYADGVRGFMTRYYHLMLSGLQR</sequence>
<dbReference type="AlphaFoldDB" id="A0A1S7LI08"/>
<accession>A0A1S7LI08</accession>
<dbReference type="Gene3D" id="3.90.79.10">
    <property type="entry name" value="Nucleoside Triphosphate Pyrophosphohydrolase"/>
    <property type="match status" value="1"/>
</dbReference>
<dbReference type="GO" id="GO:0003824">
    <property type="term" value="F:catalytic activity"/>
    <property type="evidence" value="ECO:0007669"/>
    <property type="project" value="UniProtKB-ARBA"/>
</dbReference>
<name>A0A1S7LI08_MAGMO</name>
<evidence type="ECO:0000313" key="2">
    <source>
        <dbReference type="EMBL" id="CRH05446.1"/>
    </source>
</evidence>
<proteinExistence type="predicted"/>